<comment type="caution">
    <text evidence="1">The sequence shown here is derived from an EMBL/GenBank/DDBJ whole genome shotgun (WGS) entry which is preliminary data.</text>
</comment>
<sequence length="120" mass="13750">MQSTAFYPNVRSAVLRNTVVGYLSAEQQGHELESVAYTEYRNTQFENFPIDRRRTRSINRARTTGQYQGQRLRLFDLHSGGIVRDHDRIVTELSHTAGYEMRVLCAEINDDDGPTSALQN</sequence>
<proteinExistence type="predicted"/>
<reference evidence="1 2" key="1">
    <citation type="submission" date="2019-07" db="EMBL/GenBank/DDBJ databases">
        <title>Whole genome shotgun sequence of Nocardia ninae NBRC 108245.</title>
        <authorList>
            <person name="Hosoyama A."/>
            <person name="Uohara A."/>
            <person name="Ohji S."/>
            <person name="Ichikawa N."/>
        </authorList>
    </citation>
    <scope>NUCLEOTIDE SEQUENCE [LARGE SCALE GENOMIC DNA]</scope>
    <source>
        <strain evidence="1 2">NBRC 108245</strain>
    </source>
</reference>
<dbReference type="AlphaFoldDB" id="A0A511MLV0"/>
<accession>A0A511MLV0</accession>
<evidence type="ECO:0000313" key="1">
    <source>
        <dbReference type="EMBL" id="GEM41600.1"/>
    </source>
</evidence>
<organism evidence="1 2">
    <name type="scientific">Nocardia ninae NBRC 108245</name>
    <dbReference type="NCBI Taxonomy" id="1210091"/>
    <lineage>
        <taxon>Bacteria</taxon>
        <taxon>Bacillati</taxon>
        <taxon>Actinomycetota</taxon>
        <taxon>Actinomycetes</taxon>
        <taxon>Mycobacteriales</taxon>
        <taxon>Nocardiaceae</taxon>
        <taxon>Nocardia</taxon>
    </lineage>
</organism>
<name>A0A511MLV0_9NOCA</name>
<evidence type="ECO:0000313" key="2">
    <source>
        <dbReference type="Proteomes" id="UP000321424"/>
    </source>
</evidence>
<keyword evidence="2" id="KW-1185">Reference proteome</keyword>
<dbReference type="Proteomes" id="UP000321424">
    <property type="component" value="Unassembled WGS sequence"/>
</dbReference>
<gene>
    <name evidence="1" type="ORF">NN4_61190</name>
</gene>
<dbReference type="EMBL" id="BJXA01000054">
    <property type="protein sequence ID" value="GEM41600.1"/>
    <property type="molecule type" value="Genomic_DNA"/>
</dbReference>
<protein>
    <submittedName>
        <fullName evidence="1">Uncharacterized protein</fullName>
    </submittedName>
</protein>